<dbReference type="RefSeq" id="XP_001012738.1">
    <property type="nucleotide sequence ID" value="XM_001012738.2"/>
</dbReference>
<evidence type="ECO:0000256" key="1">
    <source>
        <dbReference type="SAM" id="MobiDB-lite"/>
    </source>
</evidence>
<evidence type="ECO:0000313" key="2">
    <source>
        <dbReference type="EMBL" id="EAR92493.1"/>
    </source>
</evidence>
<sequence>MWKSSLRKQSVDINKKLTKDQAHQQSYNVDFERTNTPEKRSMSAQRQKRYSTPNNQIDFLRVEEILKSRDPEAQFSQSFRMKTEDKEKVFINHFKNVQVPNQKYFNHLVGQCKCGKCSCNRCKCTVRELQPDYKRLNRSLYQADFQPKLTEVPQPFPQDKDPYRMQCKIELNTTQKTDFIPKKGVDPKLECGYIDRNTLNCGNQAIDHNTMYKNNFNIKKITPNVLFTHEPIEYLRVPHDKIKQKLTSEVKSNFREPKESLLPSQLTDQGKNFTYINFAYDRHKNLKPPIGMDDKMSLNTTARDSFKPFQPEKTQQNVQQNQALKLSQTGAKFRSTSSDPYNQEFIKTKNEWVHVFNNQQIPNHQGQFLSSKTQNFYPKNLNQSCEGWRVPDDIERLPKTAYMHAYA</sequence>
<dbReference type="AlphaFoldDB" id="Q236K7"/>
<feature type="compositionally biased region" description="Basic and acidic residues" evidence="1">
    <location>
        <begin position="30"/>
        <end position="41"/>
    </location>
</feature>
<dbReference type="EMBL" id="GG662749">
    <property type="protein sequence ID" value="EAR92493.1"/>
    <property type="molecule type" value="Genomic_DNA"/>
</dbReference>
<feature type="region of interest" description="Disordered" evidence="1">
    <location>
        <begin position="1"/>
        <end position="50"/>
    </location>
</feature>
<feature type="compositionally biased region" description="Basic and acidic residues" evidence="1">
    <location>
        <begin position="9"/>
        <end position="22"/>
    </location>
</feature>
<dbReference type="Proteomes" id="UP000009168">
    <property type="component" value="Unassembled WGS sequence"/>
</dbReference>
<keyword evidence="3" id="KW-1185">Reference proteome</keyword>
<dbReference type="HOGENOM" id="CLU_677056_0_0_1"/>
<evidence type="ECO:0000313" key="3">
    <source>
        <dbReference type="Proteomes" id="UP000009168"/>
    </source>
</evidence>
<name>Q236K7_TETTS</name>
<gene>
    <name evidence="2" type="ORF">TTHERM_00086900</name>
</gene>
<evidence type="ECO:0008006" key="4">
    <source>
        <dbReference type="Google" id="ProtNLM"/>
    </source>
</evidence>
<accession>Q236K7</accession>
<dbReference type="GeneID" id="7827619"/>
<dbReference type="InParanoid" id="Q236K7"/>
<organism evidence="2 3">
    <name type="scientific">Tetrahymena thermophila (strain SB210)</name>
    <dbReference type="NCBI Taxonomy" id="312017"/>
    <lineage>
        <taxon>Eukaryota</taxon>
        <taxon>Sar</taxon>
        <taxon>Alveolata</taxon>
        <taxon>Ciliophora</taxon>
        <taxon>Intramacronucleata</taxon>
        <taxon>Oligohymenophorea</taxon>
        <taxon>Hymenostomatida</taxon>
        <taxon>Tetrahymenina</taxon>
        <taxon>Tetrahymenidae</taxon>
        <taxon>Tetrahymena</taxon>
    </lineage>
</organism>
<protein>
    <recommendedName>
        <fullName evidence="4">STOP protein</fullName>
    </recommendedName>
</protein>
<reference evidence="3" key="1">
    <citation type="journal article" date="2006" name="PLoS Biol.">
        <title>Macronuclear genome sequence of the ciliate Tetrahymena thermophila, a model eukaryote.</title>
        <authorList>
            <person name="Eisen J.A."/>
            <person name="Coyne R.S."/>
            <person name="Wu M."/>
            <person name="Wu D."/>
            <person name="Thiagarajan M."/>
            <person name="Wortman J.R."/>
            <person name="Badger J.H."/>
            <person name="Ren Q."/>
            <person name="Amedeo P."/>
            <person name="Jones K.M."/>
            <person name="Tallon L.J."/>
            <person name="Delcher A.L."/>
            <person name="Salzberg S.L."/>
            <person name="Silva J.C."/>
            <person name="Haas B.J."/>
            <person name="Majoros W.H."/>
            <person name="Farzad M."/>
            <person name="Carlton J.M."/>
            <person name="Smith R.K. Jr."/>
            <person name="Garg J."/>
            <person name="Pearlman R.E."/>
            <person name="Karrer K.M."/>
            <person name="Sun L."/>
            <person name="Manning G."/>
            <person name="Elde N.C."/>
            <person name="Turkewitz A.P."/>
            <person name="Asai D.J."/>
            <person name="Wilkes D.E."/>
            <person name="Wang Y."/>
            <person name="Cai H."/>
            <person name="Collins K."/>
            <person name="Stewart B.A."/>
            <person name="Lee S.R."/>
            <person name="Wilamowska K."/>
            <person name="Weinberg Z."/>
            <person name="Ruzzo W.L."/>
            <person name="Wloga D."/>
            <person name="Gaertig J."/>
            <person name="Frankel J."/>
            <person name="Tsao C.-C."/>
            <person name="Gorovsky M.A."/>
            <person name="Keeling P.J."/>
            <person name="Waller R.F."/>
            <person name="Patron N.J."/>
            <person name="Cherry J.M."/>
            <person name="Stover N.A."/>
            <person name="Krieger C.J."/>
            <person name="del Toro C."/>
            <person name="Ryder H.F."/>
            <person name="Williamson S.C."/>
            <person name="Barbeau R.A."/>
            <person name="Hamilton E.P."/>
            <person name="Orias E."/>
        </authorList>
    </citation>
    <scope>NUCLEOTIDE SEQUENCE [LARGE SCALE GENOMIC DNA]</scope>
    <source>
        <strain evidence="3">SB210</strain>
    </source>
</reference>
<proteinExistence type="predicted"/>
<dbReference type="KEGG" id="tet:TTHERM_00086900"/>